<dbReference type="AlphaFoldDB" id="A0AA40BST5"/>
<dbReference type="SUPFAM" id="SSF57829">
    <property type="entry name" value="Zn-binding ribosomal proteins"/>
    <property type="match status" value="1"/>
</dbReference>
<dbReference type="NCBIfam" id="NF003058">
    <property type="entry name" value="PRK03976.1"/>
    <property type="match status" value="1"/>
</dbReference>
<protein>
    <submittedName>
        <fullName evidence="5">Ribosomal protein L37ae</fullName>
    </submittedName>
</protein>
<name>A0AA40BST5_9PEZI</name>
<keyword evidence="3 5" id="KW-0689">Ribosomal protein</keyword>
<comment type="caution">
    <text evidence="5">The sequence shown here is derived from an EMBL/GenBank/DDBJ whole genome shotgun (WGS) entry which is preliminary data.</text>
</comment>
<dbReference type="InterPro" id="IPR002674">
    <property type="entry name" value="Ribosomal_eL43"/>
</dbReference>
<organism evidence="5 6">
    <name type="scientific">Apiosordaria backusii</name>
    <dbReference type="NCBI Taxonomy" id="314023"/>
    <lineage>
        <taxon>Eukaryota</taxon>
        <taxon>Fungi</taxon>
        <taxon>Dikarya</taxon>
        <taxon>Ascomycota</taxon>
        <taxon>Pezizomycotina</taxon>
        <taxon>Sordariomycetes</taxon>
        <taxon>Sordariomycetidae</taxon>
        <taxon>Sordariales</taxon>
        <taxon>Lasiosphaeriaceae</taxon>
        <taxon>Apiosordaria</taxon>
    </lineage>
</organism>
<dbReference type="EMBL" id="JAUKTV010000004">
    <property type="protein sequence ID" value="KAK0739720.1"/>
    <property type="molecule type" value="Genomic_DNA"/>
</dbReference>
<evidence type="ECO:0000313" key="5">
    <source>
        <dbReference type="EMBL" id="KAK0739720.1"/>
    </source>
</evidence>
<dbReference type="Proteomes" id="UP001172159">
    <property type="component" value="Unassembled WGS sequence"/>
</dbReference>
<dbReference type="InterPro" id="IPR050522">
    <property type="entry name" value="Ribosomal_protein_eL43"/>
</dbReference>
<proteinExistence type="inferred from homology"/>
<dbReference type="InterPro" id="IPR011331">
    <property type="entry name" value="Ribosomal_eL37/eL43"/>
</dbReference>
<dbReference type="Pfam" id="PF01780">
    <property type="entry name" value="Ribosomal_L37ae"/>
    <property type="match status" value="1"/>
</dbReference>
<accession>A0AA40BST5</accession>
<dbReference type="GO" id="GO:1990904">
    <property type="term" value="C:ribonucleoprotein complex"/>
    <property type="evidence" value="ECO:0007669"/>
    <property type="project" value="UniProtKB-KW"/>
</dbReference>
<evidence type="ECO:0000256" key="4">
    <source>
        <dbReference type="ARBA" id="ARBA00023274"/>
    </source>
</evidence>
<evidence type="ECO:0000256" key="1">
    <source>
        <dbReference type="ARBA" id="ARBA00008672"/>
    </source>
</evidence>
<comment type="similarity">
    <text evidence="1">Belongs to the eukaryotic ribosomal protein eL43 family.</text>
</comment>
<dbReference type="PANTHER" id="PTHR48129">
    <property type="entry name" value="60S RIBOSOMAL PROTEIN L37A"/>
    <property type="match status" value="1"/>
</dbReference>
<gene>
    <name evidence="5" type="ORF">B0T21DRAFT_410053</name>
</gene>
<dbReference type="HAMAP" id="MF_00327">
    <property type="entry name" value="Ribosomal_eL43"/>
    <property type="match status" value="1"/>
</dbReference>
<keyword evidence="6" id="KW-1185">Reference proteome</keyword>
<dbReference type="FunFam" id="2.20.25.30:FF:000002">
    <property type="entry name" value="60S ribosomal protein L37a"/>
    <property type="match status" value="1"/>
</dbReference>
<sequence length="95" mass="10399">MSKRTKKVGIAGKYGVRYGASLRKQLKRIEAPQHARYLCPFCGRNSIKRASTGIWQCKGCNKTLAGGAYLLSTPAAATARSTLRRLRDLQEGKAS</sequence>
<keyword evidence="2" id="KW-0862">Zinc</keyword>
<dbReference type="GO" id="GO:0005840">
    <property type="term" value="C:ribosome"/>
    <property type="evidence" value="ECO:0007669"/>
    <property type="project" value="UniProtKB-KW"/>
</dbReference>
<keyword evidence="4" id="KW-0687">Ribonucleoprotein</keyword>
<dbReference type="PANTHER" id="PTHR48129:SF1">
    <property type="entry name" value="LARGE RIBOSOMAL SUBUNIT PROTEIN EL43"/>
    <property type="match status" value="1"/>
</dbReference>
<dbReference type="InterPro" id="IPR011332">
    <property type="entry name" value="Ribosomal_zn-bd"/>
</dbReference>
<evidence type="ECO:0000313" key="6">
    <source>
        <dbReference type="Proteomes" id="UP001172159"/>
    </source>
</evidence>
<reference evidence="5" key="1">
    <citation type="submission" date="2023-06" db="EMBL/GenBank/DDBJ databases">
        <title>Genome-scale phylogeny and comparative genomics of the fungal order Sordariales.</title>
        <authorList>
            <consortium name="Lawrence Berkeley National Laboratory"/>
            <person name="Hensen N."/>
            <person name="Bonometti L."/>
            <person name="Westerberg I."/>
            <person name="Brannstrom I.O."/>
            <person name="Guillou S."/>
            <person name="Cros-Aarteil S."/>
            <person name="Calhoun S."/>
            <person name="Haridas S."/>
            <person name="Kuo A."/>
            <person name="Mondo S."/>
            <person name="Pangilinan J."/>
            <person name="Riley R."/>
            <person name="Labutti K."/>
            <person name="Andreopoulos B."/>
            <person name="Lipzen A."/>
            <person name="Chen C."/>
            <person name="Yanf M."/>
            <person name="Daum C."/>
            <person name="Ng V."/>
            <person name="Clum A."/>
            <person name="Steindorff A."/>
            <person name="Ohm R."/>
            <person name="Martin F."/>
            <person name="Silar P."/>
            <person name="Natvig D."/>
            <person name="Lalanne C."/>
            <person name="Gautier V."/>
            <person name="Ament-Velasquez S.L."/>
            <person name="Kruys A."/>
            <person name="Hutchinson M.I."/>
            <person name="Powell A.J."/>
            <person name="Barry K."/>
            <person name="Miller A.N."/>
            <person name="Grigoriev I.V."/>
            <person name="Debuchy R."/>
            <person name="Gladieux P."/>
            <person name="Thoren M.H."/>
            <person name="Johannesson H."/>
        </authorList>
    </citation>
    <scope>NUCLEOTIDE SEQUENCE</scope>
    <source>
        <strain evidence="5">CBS 540.89</strain>
    </source>
</reference>
<evidence type="ECO:0000256" key="3">
    <source>
        <dbReference type="ARBA" id="ARBA00022980"/>
    </source>
</evidence>
<evidence type="ECO:0000256" key="2">
    <source>
        <dbReference type="ARBA" id="ARBA00022833"/>
    </source>
</evidence>
<dbReference type="GO" id="GO:0003735">
    <property type="term" value="F:structural constituent of ribosome"/>
    <property type="evidence" value="ECO:0007669"/>
    <property type="project" value="InterPro"/>
</dbReference>
<dbReference type="NCBIfam" id="TIGR00280">
    <property type="entry name" value="eL43_euk_arch"/>
    <property type="match status" value="1"/>
</dbReference>
<dbReference type="GO" id="GO:0006412">
    <property type="term" value="P:translation"/>
    <property type="evidence" value="ECO:0007669"/>
    <property type="project" value="InterPro"/>
</dbReference>
<dbReference type="Gene3D" id="2.20.25.30">
    <property type="match status" value="1"/>
</dbReference>